<name>A0A2H0KD83_9BACT</name>
<gene>
    <name evidence="2" type="ORF">COV91_00050</name>
</gene>
<feature type="region of interest" description="Disordered" evidence="1">
    <location>
        <begin position="63"/>
        <end position="91"/>
    </location>
</feature>
<dbReference type="EMBL" id="PCVG01000002">
    <property type="protein sequence ID" value="PIQ69199.1"/>
    <property type="molecule type" value="Genomic_DNA"/>
</dbReference>
<dbReference type="InterPro" id="IPR036365">
    <property type="entry name" value="PGBD-like_sf"/>
</dbReference>
<evidence type="ECO:0000256" key="1">
    <source>
        <dbReference type="SAM" id="MobiDB-lite"/>
    </source>
</evidence>
<dbReference type="AlphaFoldDB" id="A0A2H0KD83"/>
<feature type="non-terminal residue" evidence="2">
    <location>
        <position position="1"/>
    </location>
</feature>
<organism evidence="2 3">
    <name type="scientific">Candidatus Taylorbacteria bacterium CG11_big_fil_rev_8_21_14_0_20_46_11</name>
    <dbReference type="NCBI Taxonomy" id="1975025"/>
    <lineage>
        <taxon>Bacteria</taxon>
        <taxon>Candidatus Tayloriibacteriota</taxon>
    </lineage>
</organism>
<proteinExistence type="predicted"/>
<feature type="compositionally biased region" description="Low complexity" evidence="1">
    <location>
        <begin position="14"/>
        <end position="25"/>
    </location>
</feature>
<accession>A0A2H0KD83</accession>
<dbReference type="Proteomes" id="UP000229342">
    <property type="component" value="Unassembled WGS sequence"/>
</dbReference>
<dbReference type="Gene3D" id="1.10.101.10">
    <property type="entry name" value="PGBD-like superfamily/PGBD"/>
    <property type="match status" value="1"/>
</dbReference>
<evidence type="ECO:0000313" key="2">
    <source>
        <dbReference type="EMBL" id="PIQ69199.1"/>
    </source>
</evidence>
<dbReference type="SUPFAM" id="SSF47090">
    <property type="entry name" value="PGBD-like"/>
    <property type="match status" value="1"/>
</dbReference>
<dbReference type="InterPro" id="IPR036366">
    <property type="entry name" value="PGBDSf"/>
</dbReference>
<evidence type="ECO:0008006" key="4">
    <source>
        <dbReference type="Google" id="ProtNLM"/>
    </source>
</evidence>
<reference evidence="2 3" key="1">
    <citation type="submission" date="2017-09" db="EMBL/GenBank/DDBJ databases">
        <title>Depth-based differentiation of microbial function through sediment-hosted aquifers and enrichment of novel symbionts in the deep terrestrial subsurface.</title>
        <authorList>
            <person name="Probst A.J."/>
            <person name="Ladd B."/>
            <person name="Jarett J.K."/>
            <person name="Geller-Mcgrath D.E."/>
            <person name="Sieber C.M."/>
            <person name="Emerson J.B."/>
            <person name="Anantharaman K."/>
            <person name="Thomas B.C."/>
            <person name="Malmstrom R."/>
            <person name="Stieglmeier M."/>
            <person name="Klingl A."/>
            <person name="Woyke T."/>
            <person name="Ryan C.M."/>
            <person name="Banfield J.F."/>
        </authorList>
    </citation>
    <scope>NUCLEOTIDE SEQUENCE [LARGE SCALE GENOMIC DNA]</scope>
    <source>
        <strain evidence="2">CG11_big_fil_rev_8_21_14_0_20_46_11</strain>
    </source>
</reference>
<feature type="region of interest" description="Disordered" evidence="1">
    <location>
        <begin position="1"/>
        <end position="30"/>
    </location>
</feature>
<evidence type="ECO:0000313" key="3">
    <source>
        <dbReference type="Proteomes" id="UP000229342"/>
    </source>
</evidence>
<sequence>NVAGDQVTLPSGYTQNTDGTCTQQNTGGGSTTTDLCSNIADVQATIPTGYTANADGTCQQNTGNGGGGSTTGGNTGGNSGGSVVQSGGGGGGGGGSGSSFFGIYNEAVVELSPGVVAVRWTTNHPGISRVVFGTTSVATLATTSPFLGYERGVIVTTSPTTNHVAIIEGLEVGVPYFFRALSTRDGYKEISGKELSFVVTGIATITEAKDQCPFLSSYLQRGGTNDIEQIVRLQAFLKLHEELPVVISGTYDLATEQAVHAFQNKYADEVLLPWGKDVSSTGYVYITTKWKINQLICGGAELTTGEQSVIQSYQTRPDLVGVGGSVSAPIRGQESELIAVPETTASTTIPAPFIIGAEEGTNDQLASVFRANDTQCTFDTEDSFLFDTVLFLPRLVYCVLHPLVGAK</sequence>
<comment type="caution">
    <text evidence="2">The sequence shown here is derived from an EMBL/GenBank/DDBJ whole genome shotgun (WGS) entry which is preliminary data.</text>
</comment>
<protein>
    <recommendedName>
        <fullName evidence="4">Peptidoglycan binding-like domain-containing protein</fullName>
    </recommendedName>
</protein>